<accession>A0A0H4A2F6</accession>
<dbReference type="PANTHER" id="PTHR43252">
    <property type="entry name" value="TRANSCRIPTIONAL REGULATOR YQJI"/>
    <property type="match status" value="1"/>
</dbReference>
<dbReference type="InterPro" id="IPR036390">
    <property type="entry name" value="WH_DNA-bd_sf"/>
</dbReference>
<protein>
    <submittedName>
        <fullName evidence="1">Transcriptional regulator, PadR family</fullName>
    </submittedName>
</protein>
<dbReference type="SUPFAM" id="SSF46785">
    <property type="entry name" value="Winged helix' DNA-binding domain"/>
    <property type="match status" value="1"/>
</dbReference>
<dbReference type="Gene3D" id="1.10.10.10">
    <property type="entry name" value="Winged helix-like DNA-binding domain superfamily/Winged helix DNA-binding domain"/>
    <property type="match status" value="1"/>
</dbReference>
<dbReference type="EMBL" id="KP795693">
    <property type="protein sequence ID" value="AKN40414.1"/>
    <property type="molecule type" value="Genomic_DNA"/>
</dbReference>
<dbReference type="AlphaFoldDB" id="A0A0H4A2F6"/>
<sequence>MSLRYVILTYLNENTHTGYSVTKAINNSHYWSAVIQQTYREIKNLKDEAWIKEQPNNEGKGNAFTITELGKQALITWLSMPVAASENRDAFCIKLANNSLAPTELSNELERSIKAAYKAAKQYEIHLKQPHLTTIQTLTLKKRLAEVQLNLAWYQEIQEALF</sequence>
<evidence type="ECO:0000313" key="1">
    <source>
        <dbReference type="EMBL" id="AKN40414.1"/>
    </source>
</evidence>
<organism evidence="1">
    <name type="scientific">Vibrio sp. F12 FF_152</name>
    <dbReference type="NCBI Taxonomy" id="1652829"/>
    <lineage>
        <taxon>Bacteria</taxon>
        <taxon>Pseudomonadati</taxon>
        <taxon>Pseudomonadota</taxon>
        <taxon>Gammaproteobacteria</taxon>
        <taxon>Vibrionales</taxon>
        <taxon>Vibrionaceae</taxon>
        <taxon>Vibrio</taxon>
    </lineage>
</organism>
<name>A0A0H4A2F6_9VIBR</name>
<dbReference type="PANTHER" id="PTHR43252:SF4">
    <property type="entry name" value="TRANSCRIPTIONAL REGULATORY PROTEIN"/>
    <property type="match status" value="1"/>
</dbReference>
<dbReference type="InterPro" id="IPR036388">
    <property type="entry name" value="WH-like_DNA-bd_sf"/>
</dbReference>
<reference evidence="1" key="1">
    <citation type="journal article" date="2015" name="MBio">
        <title>Eco-Evolutionary Dynamics of Episomes among Ecologically Cohesive Bacterial Populations.</title>
        <authorList>
            <person name="Xue H."/>
            <person name="Cordero O.X."/>
            <person name="Camas F.M."/>
            <person name="Trimble W."/>
            <person name="Meyer F."/>
            <person name="Guglielmini J."/>
            <person name="Rocha E.P."/>
            <person name="Polz M.F."/>
        </authorList>
    </citation>
    <scope>NUCLEOTIDE SEQUENCE</scope>
    <source>
        <strain evidence="1">F12 FF_152</strain>
    </source>
</reference>
<proteinExistence type="predicted"/>